<evidence type="ECO:0000256" key="4">
    <source>
        <dbReference type="ARBA" id="ARBA00023136"/>
    </source>
</evidence>
<dbReference type="EMBL" id="JTDY01007135">
    <property type="protein sequence ID" value="KOB65440.1"/>
    <property type="molecule type" value="Genomic_DNA"/>
</dbReference>
<feature type="transmembrane region" description="Helical" evidence="5">
    <location>
        <begin position="243"/>
        <end position="267"/>
    </location>
</feature>
<feature type="transmembrane region" description="Helical" evidence="5">
    <location>
        <begin position="172"/>
        <end position="192"/>
    </location>
</feature>
<evidence type="ECO:0000256" key="1">
    <source>
        <dbReference type="ARBA" id="ARBA00004141"/>
    </source>
</evidence>
<proteinExistence type="predicted"/>
<organism evidence="7 8">
    <name type="scientific">Operophtera brumata</name>
    <name type="common">Winter moth</name>
    <name type="synonym">Phalaena brumata</name>
    <dbReference type="NCBI Taxonomy" id="104452"/>
    <lineage>
        <taxon>Eukaryota</taxon>
        <taxon>Metazoa</taxon>
        <taxon>Ecdysozoa</taxon>
        <taxon>Arthropoda</taxon>
        <taxon>Hexapoda</taxon>
        <taxon>Insecta</taxon>
        <taxon>Pterygota</taxon>
        <taxon>Neoptera</taxon>
        <taxon>Endopterygota</taxon>
        <taxon>Lepidoptera</taxon>
        <taxon>Glossata</taxon>
        <taxon>Ditrysia</taxon>
        <taxon>Geometroidea</taxon>
        <taxon>Geometridae</taxon>
        <taxon>Larentiinae</taxon>
        <taxon>Operophtera</taxon>
    </lineage>
</organism>
<gene>
    <name evidence="7" type="ORF">OBRU01_22640</name>
</gene>
<keyword evidence="2 5" id="KW-0812">Transmembrane</keyword>
<dbReference type="Proteomes" id="UP000037510">
    <property type="component" value="Unassembled WGS sequence"/>
</dbReference>
<keyword evidence="8" id="KW-1185">Reference proteome</keyword>
<dbReference type="PANTHER" id="PTHR22950:SF349">
    <property type="entry name" value="AMINO ACID TRANSPORTER TRANSMEMBRANE DOMAIN-CONTAINING PROTEIN"/>
    <property type="match status" value="1"/>
</dbReference>
<feature type="domain" description="Amino acid transporter transmembrane" evidence="6">
    <location>
        <begin position="121"/>
        <end position="283"/>
    </location>
</feature>
<dbReference type="AlphaFoldDB" id="A0A0L7KQQ4"/>
<dbReference type="PANTHER" id="PTHR22950">
    <property type="entry name" value="AMINO ACID TRANSPORTER"/>
    <property type="match status" value="1"/>
</dbReference>
<evidence type="ECO:0000313" key="7">
    <source>
        <dbReference type="EMBL" id="KOB65440.1"/>
    </source>
</evidence>
<dbReference type="GO" id="GO:0015179">
    <property type="term" value="F:L-amino acid transmembrane transporter activity"/>
    <property type="evidence" value="ECO:0007669"/>
    <property type="project" value="TreeGrafter"/>
</dbReference>
<accession>A0A0L7KQQ4</accession>
<dbReference type="InterPro" id="IPR013057">
    <property type="entry name" value="AA_transpt_TM"/>
</dbReference>
<reference evidence="7 8" key="1">
    <citation type="journal article" date="2015" name="Genome Biol. Evol.">
        <title>The genome of winter moth (Operophtera brumata) provides a genomic perspective on sexual dimorphism and phenology.</title>
        <authorList>
            <person name="Derks M.F."/>
            <person name="Smit S."/>
            <person name="Salis L."/>
            <person name="Schijlen E."/>
            <person name="Bossers A."/>
            <person name="Mateman C."/>
            <person name="Pijl A.S."/>
            <person name="de Ridder D."/>
            <person name="Groenen M.A."/>
            <person name="Visser M.E."/>
            <person name="Megens H.J."/>
        </authorList>
    </citation>
    <scope>NUCLEOTIDE SEQUENCE [LARGE SCALE GENOMIC DNA]</scope>
    <source>
        <strain evidence="7">WM2013NL</strain>
        <tissue evidence="7">Head and thorax</tissue>
    </source>
</reference>
<sequence length="296" mass="32158">MGSTDWAVTLPREDDPQRCKDVGPLLDRSGKLAMAGTFAIRTCQCTPSIGHLVKSCLGAGVVAMHEAYKDCGLWTAMLATSAQMMYGRVKIPKMSYPDLAEASLAIGPWKGMKKYSTCFRLVVIARSIKQLVEQTVLITDEGDPPIRVYVIALLIPCILICMITSLKYLAPFSIVADIFIITVAIATIYYGIKSHEKSPLDMPVYKSIPGLFEFMGVCVFSMEGVGATLAIENHMTHPKKVDLVIYGGMSVVVVIVMVVGFFGYWGFGENCMSPITVNFPFDTGTGCESACTALCT</sequence>
<feature type="transmembrane region" description="Helical" evidence="5">
    <location>
        <begin position="146"/>
        <end position="165"/>
    </location>
</feature>
<protein>
    <submittedName>
        <fullName evidence="7">Putative proton-coupled amino acid transporter</fullName>
    </submittedName>
</protein>
<keyword evidence="4 5" id="KW-0472">Membrane</keyword>
<comment type="subcellular location">
    <subcellularLocation>
        <location evidence="1">Membrane</location>
        <topology evidence="1">Multi-pass membrane protein</topology>
    </subcellularLocation>
</comment>
<evidence type="ECO:0000313" key="8">
    <source>
        <dbReference type="Proteomes" id="UP000037510"/>
    </source>
</evidence>
<dbReference type="STRING" id="104452.A0A0L7KQQ4"/>
<keyword evidence="3 5" id="KW-1133">Transmembrane helix</keyword>
<dbReference type="GO" id="GO:0005774">
    <property type="term" value="C:vacuolar membrane"/>
    <property type="evidence" value="ECO:0007669"/>
    <property type="project" value="TreeGrafter"/>
</dbReference>
<evidence type="ECO:0000256" key="2">
    <source>
        <dbReference type="ARBA" id="ARBA00022692"/>
    </source>
</evidence>
<name>A0A0L7KQQ4_OPEBR</name>
<evidence type="ECO:0000256" key="3">
    <source>
        <dbReference type="ARBA" id="ARBA00022989"/>
    </source>
</evidence>
<evidence type="ECO:0000259" key="6">
    <source>
        <dbReference type="Pfam" id="PF01490"/>
    </source>
</evidence>
<evidence type="ECO:0000256" key="5">
    <source>
        <dbReference type="SAM" id="Phobius"/>
    </source>
</evidence>
<dbReference type="Pfam" id="PF01490">
    <property type="entry name" value="Aa_trans"/>
    <property type="match status" value="1"/>
</dbReference>
<feature type="transmembrane region" description="Helical" evidence="5">
    <location>
        <begin position="212"/>
        <end position="231"/>
    </location>
</feature>
<comment type="caution">
    <text evidence="7">The sequence shown here is derived from an EMBL/GenBank/DDBJ whole genome shotgun (WGS) entry which is preliminary data.</text>
</comment>